<evidence type="ECO:0000313" key="3">
    <source>
        <dbReference type="Proteomes" id="UP001279734"/>
    </source>
</evidence>
<feature type="compositionally biased region" description="Basic residues" evidence="1">
    <location>
        <begin position="23"/>
        <end position="33"/>
    </location>
</feature>
<evidence type="ECO:0000313" key="2">
    <source>
        <dbReference type="EMBL" id="GMH08548.1"/>
    </source>
</evidence>
<gene>
    <name evidence="2" type="ORF">Nepgr_010388</name>
</gene>
<dbReference type="EMBL" id="BSYO01000008">
    <property type="protein sequence ID" value="GMH08548.1"/>
    <property type="molecule type" value="Genomic_DNA"/>
</dbReference>
<proteinExistence type="predicted"/>
<dbReference type="AlphaFoldDB" id="A0AAD3XKZ9"/>
<keyword evidence="3" id="KW-1185">Reference proteome</keyword>
<reference evidence="2" key="1">
    <citation type="submission" date="2023-05" db="EMBL/GenBank/DDBJ databases">
        <title>Nepenthes gracilis genome sequencing.</title>
        <authorList>
            <person name="Fukushima K."/>
        </authorList>
    </citation>
    <scope>NUCLEOTIDE SEQUENCE</scope>
    <source>
        <strain evidence="2">SING2019-196</strain>
    </source>
</reference>
<organism evidence="2 3">
    <name type="scientific">Nepenthes gracilis</name>
    <name type="common">Slender pitcher plant</name>
    <dbReference type="NCBI Taxonomy" id="150966"/>
    <lineage>
        <taxon>Eukaryota</taxon>
        <taxon>Viridiplantae</taxon>
        <taxon>Streptophyta</taxon>
        <taxon>Embryophyta</taxon>
        <taxon>Tracheophyta</taxon>
        <taxon>Spermatophyta</taxon>
        <taxon>Magnoliopsida</taxon>
        <taxon>eudicotyledons</taxon>
        <taxon>Gunneridae</taxon>
        <taxon>Pentapetalae</taxon>
        <taxon>Caryophyllales</taxon>
        <taxon>Nepenthaceae</taxon>
        <taxon>Nepenthes</taxon>
    </lineage>
</organism>
<feature type="region of interest" description="Disordered" evidence="1">
    <location>
        <begin position="1"/>
        <end position="33"/>
    </location>
</feature>
<evidence type="ECO:0000256" key="1">
    <source>
        <dbReference type="SAM" id="MobiDB-lite"/>
    </source>
</evidence>
<accession>A0AAD3XKZ9</accession>
<comment type="caution">
    <text evidence="2">The sequence shown here is derived from an EMBL/GenBank/DDBJ whole genome shotgun (WGS) entry which is preliminary data.</text>
</comment>
<name>A0AAD3XKZ9_NEPGR</name>
<sequence>MDPFRPLGRNLGPLSNGNPRPSSRLRRKSCRFRPRIGGDEGTHLAEAKILELGGISVWQICYGGVRRNSAKEGILHGSGSRVVSTQSISS</sequence>
<dbReference type="Proteomes" id="UP001279734">
    <property type="component" value="Unassembled WGS sequence"/>
</dbReference>
<protein>
    <submittedName>
        <fullName evidence="2">Uncharacterized protein</fullName>
    </submittedName>
</protein>